<dbReference type="STRING" id="258723.GCA_900169305_00588"/>
<sequence>MQIIVFRLGERTYGFSTDKVEEITTMLTSTTVPHSPNWTVGLVNLRGQVMTLVDLDILLNKSDSSGDDWYKNTIIIHTEENPIALKVGPVIGVSDVLEEQLQASGEEESIISGYISVNDDIVSIIDLDQIFKEKEEV</sequence>
<dbReference type="AlphaFoldDB" id="A0A1I3VBT4"/>
<feature type="domain" description="CheW-like" evidence="1">
    <location>
        <begin position="1"/>
        <end position="136"/>
    </location>
</feature>
<gene>
    <name evidence="2" type="ORF">SAMN04488569_100285</name>
</gene>
<evidence type="ECO:0000313" key="2">
    <source>
        <dbReference type="EMBL" id="SFJ91647.1"/>
    </source>
</evidence>
<dbReference type="GO" id="GO:0007165">
    <property type="term" value="P:signal transduction"/>
    <property type="evidence" value="ECO:0007669"/>
    <property type="project" value="InterPro"/>
</dbReference>
<proteinExistence type="predicted"/>
<dbReference type="EMBL" id="FOSJ01000002">
    <property type="protein sequence ID" value="SFJ91647.1"/>
    <property type="molecule type" value="Genomic_DNA"/>
</dbReference>
<dbReference type="Pfam" id="PF01584">
    <property type="entry name" value="CheW"/>
    <property type="match status" value="1"/>
</dbReference>
<dbReference type="Gene3D" id="2.40.50.180">
    <property type="entry name" value="CheA-289, Domain 4"/>
    <property type="match status" value="1"/>
</dbReference>
<dbReference type="PANTHER" id="PTHR22617">
    <property type="entry name" value="CHEMOTAXIS SENSOR HISTIDINE KINASE-RELATED"/>
    <property type="match status" value="1"/>
</dbReference>
<accession>A0A1I3VBT4</accession>
<dbReference type="Gene3D" id="2.30.30.40">
    <property type="entry name" value="SH3 Domains"/>
    <property type="match status" value="1"/>
</dbReference>
<dbReference type="SUPFAM" id="SSF50341">
    <property type="entry name" value="CheW-like"/>
    <property type="match status" value="1"/>
</dbReference>
<dbReference type="SMART" id="SM00260">
    <property type="entry name" value="CheW"/>
    <property type="match status" value="1"/>
</dbReference>
<dbReference type="PROSITE" id="PS50851">
    <property type="entry name" value="CHEW"/>
    <property type="match status" value="1"/>
</dbReference>
<dbReference type="InterPro" id="IPR039315">
    <property type="entry name" value="CheW"/>
</dbReference>
<name>A0A1I3VBT4_9LACT</name>
<evidence type="ECO:0000313" key="3">
    <source>
        <dbReference type="Proteomes" id="UP000199589"/>
    </source>
</evidence>
<dbReference type="GO" id="GO:0005829">
    <property type="term" value="C:cytosol"/>
    <property type="evidence" value="ECO:0007669"/>
    <property type="project" value="TreeGrafter"/>
</dbReference>
<dbReference type="OrthoDB" id="9794382at2"/>
<reference evidence="3" key="1">
    <citation type="submission" date="2016-10" db="EMBL/GenBank/DDBJ databases">
        <authorList>
            <person name="Varghese N."/>
            <person name="Submissions S."/>
        </authorList>
    </citation>
    <scope>NUCLEOTIDE SEQUENCE [LARGE SCALE GENOMIC DNA]</scope>
    <source>
        <strain evidence="3">DSM 16108</strain>
    </source>
</reference>
<dbReference type="PANTHER" id="PTHR22617:SF23">
    <property type="entry name" value="CHEMOTAXIS PROTEIN CHEW"/>
    <property type="match status" value="1"/>
</dbReference>
<dbReference type="Proteomes" id="UP000199589">
    <property type="component" value="Unassembled WGS sequence"/>
</dbReference>
<dbReference type="RefSeq" id="WP_083540545.1">
    <property type="nucleotide sequence ID" value="NZ_FOSJ01000002.1"/>
</dbReference>
<dbReference type="GO" id="GO:0006935">
    <property type="term" value="P:chemotaxis"/>
    <property type="evidence" value="ECO:0007669"/>
    <property type="project" value="InterPro"/>
</dbReference>
<evidence type="ECO:0000259" key="1">
    <source>
        <dbReference type="PROSITE" id="PS50851"/>
    </source>
</evidence>
<organism evidence="2 3">
    <name type="scientific">Marinilactibacillus piezotolerans</name>
    <dbReference type="NCBI Taxonomy" id="258723"/>
    <lineage>
        <taxon>Bacteria</taxon>
        <taxon>Bacillati</taxon>
        <taxon>Bacillota</taxon>
        <taxon>Bacilli</taxon>
        <taxon>Lactobacillales</taxon>
        <taxon>Carnobacteriaceae</taxon>
        <taxon>Marinilactibacillus</taxon>
    </lineage>
</organism>
<keyword evidence="3" id="KW-1185">Reference proteome</keyword>
<dbReference type="InterPro" id="IPR002545">
    <property type="entry name" value="CheW-lke_dom"/>
</dbReference>
<protein>
    <submittedName>
        <fullName evidence="2">Purine-binding chemotaxis protein CheW</fullName>
    </submittedName>
</protein>
<dbReference type="InterPro" id="IPR036061">
    <property type="entry name" value="CheW-like_dom_sf"/>
</dbReference>